<dbReference type="EMBL" id="JACWMT010000003">
    <property type="protein sequence ID" value="MBD1271258.1"/>
    <property type="molecule type" value="Genomic_DNA"/>
</dbReference>
<evidence type="ECO:0000313" key="2">
    <source>
        <dbReference type="EMBL" id="MBD1270610.1"/>
    </source>
</evidence>
<accession>A0A8I0FX86</accession>
<dbReference type="EMBL" id="JACBZN010000001">
    <property type="protein sequence ID" value="NYI37997.1"/>
    <property type="molecule type" value="Genomic_DNA"/>
</dbReference>
<name>A0A8I0FX86_9ACTN</name>
<keyword evidence="1" id="KW-0732">Signal</keyword>
<reference evidence="2" key="2">
    <citation type="submission" date="2020-09" db="EMBL/GenBank/DDBJ databases">
        <title>Novel species in genus Aeromicrobium.</title>
        <authorList>
            <person name="Zhang G."/>
        </authorList>
    </citation>
    <scope>NUCLEOTIDE SEQUENCE</scope>
    <source>
        <strain evidence="2">SSW1-57</strain>
    </source>
</reference>
<evidence type="ECO:0000313" key="5">
    <source>
        <dbReference type="Proteomes" id="UP000587211"/>
    </source>
</evidence>
<evidence type="ECO:0000313" key="3">
    <source>
        <dbReference type="EMBL" id="MBD1271258.1"/>
    </source>
</evidence>
<feature type="chain" id="PRO_5044691931" description="DUF4352 domain-containing protein" evidence="1">
    <location>
        <begin position="20"/>
        <end position="172"/>
    </location>
</feature>
<keyword evidence="5" id="KW-1185">Reference proteome</keyword>
<comment type="caution">
    <text evidence="2">The sequence shown here is derived from an EMBL/GenBank/DDBJ whole genome shotgun (WGS) entry which is preliminary data.</text>
</comment>
<dbReference type="RefSeq" id="WP_179424451.1">
    <property type="nucleotide sequence ID" value="NZ_BAAAMP010000001.1"/>
</dbReference>
<dbReference type="AlphaFoldDB" id="A0A8I0FX86"/>
<sequence length="172" mass="17347">MRALAAAALLLALSACSGGEDPAPQEAPAPTETALGKSLAVDYPPDGAEDATALTLGVAGVTKAPARDLALFAVPDGMQAYYVRVVMGNRGPADAAFPGGAPWWVRAAGDVLVPATPAPSGLSTCKAPRLGATLAAGRTVRGCLLYFVPEGTAVESVDFQPGDVTTAVRWLS</sequence>
<evidence type="ECO:0000256" key="1">
    <source>
        <dbReference type="SAM" id="SignalP"/>
    </source>
</evidence>
<dbReference type="PROSITE" id="PS51257">
    <property type="entry name" value="PROKAR_LIPOPROTEIN"/>
    <property type="match status" value="1"/>
</dbReference>
<evidence type="ECO:0000313" key="6">
    <source>
        <dbReference type="Proteomes" id="UP000659061"/>
    </source>
</evidence>
<gene>
    <name evidence="4" type="ORF">BJ975_001372</name>
    <name evidence="2" type="ORF">IDH50_10240</name>
    <name evidence="3" type="ORF">IDH50_13520</name>
</gene>
<dbReference type="Proteomes" id="UP000659061">
    <property type="component" value="Unassembled WGS sequence"/>
</dbReference>
<evidence type="ECO:0008006" key="7">
    <source>
        <dbReference type="Google" id="ProtNLM"/>
    </source>
</evidence>
<dbReference type="Proteomes" id="UP000587211">
    <property type="component" value="Unassembled WGS sequence"/>
</dbReference>
<dbReference type="EMBL" id="JACWMT010000002">
    <property type="protein sequence ID" value="MBD1270610.1"/>
    <property type="molecule type" value="Genomic_DNA"/>
</dbReference>
<protein>
    <recommendedName>
        <fullName evidence="7">DUF4352 domain-containing protein</fullName>
    </recommendedName>
</protein>
<proteinExistence type="predicted"/>
<evidence type="ECO:0000313" key="4">
    <source>
        <dbReference type="EMBL" id="NYI37997.1"/>
    </source>
</evidence>
<feature type="signal peptide" evidence="1">
    <location>
        <begin position="1"/>
        <end position="19"/>
    </location>
</feature>
<organism evidence="2 6">
    <name type="scientific">Aeromicrobium tamlense</name>
    <dbReference type="NCBI Taxonomy" id="375541"/>
    <lineage>
        <taxon>Bacteria</taxon>
        <taxon>Bacillati</taxon>
        <taxon>Actinomycetota</taxon>
        <taxon>Actinomycetes</taxon>
        <taxon>Propionibacteriales</taxon>
        <taxon>Nocardioidaceae</taxon>
        <taxon>Aeromicrobium</taxon>
    </lineage>
</organism>
<reference evidence="4 5" key="1">
    <citation type="submission" date="2020-07" db="EMBL/GenBank/DDBJ databases">
        <title>Sequencing the genomes of 1000 actinobacteria strains.</title>
        <authorList>
            <person name="Klenk H.-P."/>
        </authorList>
    </citation>
    <scope>NUCLEOTIDE SEQUENCE [LARGE SCALE GENOMIC DNA]</scope>
    <source>
        <strain evidence="4 5">DSM 19087</strain>
    </source>
</reference>